<keyword evidence="4" id="KW-0539">Nucleus</keyword>
<dbReference type="GO" id="GO:0003729">
    <property type="term" value="F:mRNA binding"/>
    <property type="evidence" value="ECO:0007669"/>
    <property type="project" value="TreeGrafter"/>
</dbReference>
<evidence type="ECO:0000259" key="7">
    <source>
        <dbReference type="PROSITE" id="PS50102"/>
    </source>
</evidence>
<dbReference type="SUPFAM" id="SSF54928">
    <property type="entry name" value="RNA-binding domain, RBD"/>
    <property type="match status" value="2"/>
</dbReference>
<gene>
    <name evidence="8" type="ORF">BD410DRAFT_751109</name>
</gene>
<feature type="compositionally biased region" description="Acidic residues" evidence="6">
    <location>
        <begin position="427"/>
        <end position="457"/>
    </location>
</feature>
<feature type="compositionally biased region" description="Basic residues" evidence="6">
    <location>
        <begin position="930"/>
        <end position="941"/>
    </location>
</feature>
<evidence type="ECO:0000256" key="5">
    <source>
        <dbReference type="PROSITE-ProRule" id="PRU00176"/>
    </source>
</evidence>
<feature type="domain" description="RRM" evidence="7">
    <location>
        <begin position="471"/>
        <end position="581"/>
    </location>
</feature>
<dbReference type="GO" id="GO:0005730">
    <property type="term" value="C:nucleolus"/>
    <property type="evidence" value="ECO:0007669"/>
    <property type="project" value="TreeGrafter"/>
</dbReference>
<feature type="compositionally biased region" description="Low complexity" evidence="6">
    <location>
        <begin position="413"/>
        <end position="426"/>
    </location>
</feature>
<evidence type="ECO:0000313" key="9">
    <source>
        <dbReference type="Proteomes" id="UP000294933"/>
    </source>
</evidence>
<feature type="region of interest" description="Disordered" evidence="6">
    <location>
        <begin position="386"/>
        <end position="472"/>
    </location>
</feature>
<dbReference type="PANTHER" id="PTHR48039:SF5">
    <property type="entry name" value="RNA-BINDING PROTEIN 28"/>
    <property type="match status" value="1"/>
</dbReference>
<dbReference type="SMART" id="SM00360">
    <property type="entry name" value="RRM"/>
    <property type="match status" value="5"/>
</dbReference>
<dbReference type="FunFam" id="3.30.70.330:FF:000406">
    <property type="entry name" value="Related to Nucleolar protein NOP4"/>
    <property type="match status" value="1"/>
</dbReference>
<feature type="region of interest" description="Disordered" evidence="6">
    <location>
        <begin position="103"/>
        <end position="138"/>
    </location>
</feature>
<dbReference type="STRING" id="50990.A0A4Y7PXZ8"/>
<feature type="region of interest" description="Disordered" evidence="6">
    <location>
        <begin position="867"/>
        <end position="941"/>
    </location>
</feature>
<dbReference type="PROSITE" id="PS50102">
    <property type="entry name" value="RRM"/>
    <property type="match status" value="4"/>
</dbReference>
<feature type="region of interest" description="Disordered" evidence="6">
    <location>
        <begin position="311"/>
        <end position="373"/>
    </location>
</feature>
<feature type="region of interest" description="Disordered" evidence="6">
    <location>
        <begin position="802"/>
        <end position="824"/>
    </location>
</feature>
<evidence type="ECO:0000256" key="2">
    <source>
        <dbReference type="ARBA" id="ARBA00022737"/>
    </source>
</evidence>
<reference evidence="8 9" key="1">
    <citation type="submission" date="2018-06" db="EMBL/GenBank/DDBJ databases">
        <title>A transcriptomic atlas of mushroom development highlights an independent origin of complex multicellularity.</title>
        <authorList>
            <consortium name="DOE Joint Genome Institute"/>
            <person name="Krizsan K."/>
            <person name="Almasi E."/>
            <person name="Merenyi Z."/>
            <person name="Sahu N."/>
            <person name="Viragh M."/>
            <person name="Koszo T."/>
            <person name="Mondo S."/>
            <person name="Kiss B."/>
            <person name="Balint B."/>
            <person name="Kues U."/>
            <person name="Barry K."/>
            <person name="Hegedus J.C."/>
            <person name="Henrissat B."/>
            <person name="Johnson J."/>
            <person name="Lipzen A."/>
            <person name="Ohm R."/>
            <person name="Nagy I."/>
            <person name="Pangilinan J."/>
            <person name="Yan J."/>
            <person name="Xiong Y."/>
            <person name="Grigoriev I.V."/>
            <person name="Hibbett D.S."/>
            <person name="Nagy L.G."/>
        </authorList>
    </citation>
    <scope>NUCLEOTIDE SEQUENCE [LARGE SCALE GENOMIC DNA]</scope>
    <source>
        <strain evidence="8 9">SZMC22713</strain>
    </source>
</reference>
<dbReference type="CDD" id="cd12676">
    <property type="entry name" value="RRM3_Nop4p"/>
    <property type="match status" value="1"/>
</dbReference>
<feature type="compositionally biased region" description="Acidic residues" evidence="6">
    <location>
        <begin position="343"/>
        <end position="363"/>
    </location>
</feature>
<sequence>MSEIAPGSVENGAIKALGKRKRGDGEISGSHGSTVFVSNLPYTATSVDLQTLFSDIAPVRSAFVVLEGGVSKGVGYVSFAVKEDAEKAMETLEADGLTLNGRKLRVQWPENKPKDKNERTKTEKPSRPTPRAPTSKLHKDPDAIRTIIISGLPPSIDQKAVWKKVKKYDGAEKVELHEGVAHALFKTPAAASRAVEKLHAHVFKGSLLSVTLKKRVETLVKPAREAKSVSAAAPSRSSRLIIRNLPWNITERDLRALFLPYGPIHSIHIPSATTTEENKKPKARGFAFVWFLSRKDAEHAIEGVNGRTVSAGGVVAPTMNKKERARMRRRLRESGVKAGEGEGGSEDEGDEDTQDEGDADGDADEKKAKESTERVVAVDWALSKERWEEAKETAAGDKSSAETGEGGEEEDGPGSSSGSSSESGDSSGDDSDPSVSDEEDDNNSEDGMDIDDLDEEEKPVKPSLPPPDAGTTLFVRNVPFEATEDELRTLFRTFGPLRYARITMDASTGRSRGTGFVCFWNSEDADKAVHQSELLSRETGLGAPKKNPFTLPSILTPDPSSSLAQSLVLHGRTLDVTRAVTRDQAAHLKEEGERKREKADKRNLYLLREGVIFPNTPAAATLNEAEVEKRTTSFTTRRQLLKSNPSLYVSKTRLSVRQLPLFTTERSLKRLAVHAVRAFEKEVKSKTREPLSADDLRADDVDENVDVPVDVEEGKGKAQAKTTKGKKGERKTGVKQAKIVRQADRVDSITGKGRSRGYGFLEMEKHCDSLRVLRWANNNPDVGPLLEEWWKAEVEEFIKQPNVAEKGKDNSAENAGGENHEARMKRMKDELTKIESGSGKKNKGTLVIEFSIENVQVVARRKTVQKERAEAVHTQGNSSTKLLDDRGPKRRKLSSEPAANEPPPNSPKRRNEAESAETPKTGQKIGSLIGRKRKQRKGARG</sequence>
<evidence type="ECO:0000256" key="6">
    <source>
        <dbReference type="SAM" id="MobiDB-lite"/>
    </source>
</evidence>
<proteinExistence type="predicted"/>
<feature type="domain" description="RRM" evidence="7">
    <location>
        <begin position="33"/>
        <end position="111"/>
    </location>
</feature>
<feature type="domain" description="RRM" evidence="7">
    <location>
        <begin position="145"/>
        <end position="215"/>
    </location>
</feature>
<dbReference type="AlphaFoldDB" id="A0A4Y7PXZ8"/>
<dbReference type="OrthoDB" id="267048at2759"/>
<name>A0A4Y7PXZ8_9AGAM</name>
<protein>
    <submittedName>
        <fullName evidence="8">RNA-binding domain-containing protein</fullName>
    </submittedName>
</protein>
<feature type="compositionally biased region" description="Basic and acidic residues" evidence="6">
    <location>
        <begin position="364"/>
        <end position="373"/>
    </location>
</feature>
<dbReference type="Pfam" id="PF00076">
    <property type="entry name" value="RRM_1"/>
    <property type="match status" value="3"/>
</dbReference>
<dbReference type="EMBL" id="ML170189">
    <property type="protein sequence ID" value="TDL20274.1"/>
    <property type="molecule type" value="Genomic_DNA"/>
</dbReference>
<dbReference type="CDD" id="cd00590">
    <property type="entry name" value="RRM_SF"/>
    <property type="match status" value="1"/>
</dbReference>
<keyword evidence="9" id="KW-1185">Reference proteome</keyword>
<dbReference type="Proteomes" id="UP000294933">
    <property type="component" value="Unassembled WGS sequence"/>
</dbReference>
<organism evidence="8 9">
    <name type="scientific">Rickenella mellea</name>
    <dbReference type="NCBI Taxonomy" id="50990"/>
    <lineage>
        <taxon>Eukaryota</taxon>
        <taxon>Fungi</taxon>
        <taxon>Dikarya</taxon>
        <taxon>Basidiomycota</taxon>
        <taxon>Agaricomycotina</taxon>
        <taxon>Agaricomycetes</taxon>
        <taxon>Hymenochaetales</taxon>
        <taxon>Rickenellaceae</taxon>
        <taxon>Rickenella</taxon>
    </lineage>
</organism>
<dbReference type="Gene3D" id="3.30.70.330">
    <property type="match status" value="4"/>
</dbReference>
<evidence type="ECO:0000256" key="4">
    <source>
        <dbReference type="ARBA" id="ARBA00023242"/>
    </source>
</evidence>
<keyword evidence="3 5" id="KW-0694">RNA-binding</keyword>
<comment type="subcellular location">
    <subcellularLocation>
        <location evidence="1">Nucleus</location>
    </subcellularLocation>
</comment>
<feature type="compositionally biased region" description="Basic and acidic residues" evidence="6">
    <location>
        <begin position="111"/>
        <end position="126"/>
    </location>
</feature>
<evidence type="ECO:0000256" key="1">
    <source>
        <dbReference type="ARBA" id="ARBA00004123"/>
    </source>
</evidence>
<feature type="compositionally biased region" description="Basic and acidic residues" evidence="6">
    <location>
        <begin position="386"/>
        <end position="395"/>
    </location>
</feature>
<evidence type="ECO:0000313" key="8">
    <source>
        <dbReference type="EMBL" id="TDL20274.1"/>
    </source>
</evidence>
<dbReference type="InterPro" id="IPR000504">
    <property type="entry name" value="RRM_dom"/>
</dbReference>
<keyword evidence="2" id="KW-0677">Repeat</keyword>
<accession>A0A4Y7PXZ8</accession>
<feature type="domain" description="RRM" evidence="7">
    <location>
        <begin position="238"/>
        <end position="322"/>
    </location>
</feature>
<dbReference type="InterPro" id="IPR034808">
    <property type="entry name" value="Nop4p_RRM3"/>
</dbReference>
<dbReference type="InterPro" id="IPR012677">
    <property type="entry name" value="Nucleotide-bd_a/b_plait_sf"/>
</dbReference>
<dbReference type="InterPro" id="IPR035979">
    <property type="entry name" value="RBD_domain_sf"/>
</dbReference>
<dbReference type="VEuPathDB" id="FungiDB:BD410DRAFT_751109"/>
<dbReference type="InterPro" id="IPR051945">
    <property type="entry name" value="RRM_MRD1_RNA_proc_ribogen"/>
</dbReference>
<dbReference type="PANTHER" id="PTHR48039">
    <property type="entry name" value="RNA-BINDING MOTIF PROTEIN 14B"/>
    <property type="match status" value="1"/>
</dbReference>
<evidence type="ECO:0000256" key="3">
    <source>
        <dbReference type="ARBA" id="ARBA00022884"/>
    </source>
</evidence>
<feature type="region of interest" description="Disordered" evidence="6">
    <location>
        <begin position="713"/>
        <end position="739"/>
    </location>
</feature>